<reference evidence="1 2" key="1">
    <citation type="submission" date="2024-05" db="EMBL/GenBank/DDBJ databases">
        <authorList>
            <person name="Wallberg A."/>
        </authorList>
    </citation>
    <scope>NUCLEOTIDE SEQUENCE [LARGE SCALE GENOMIC DNA]</scope>
</reference>
<dbReference type="Proteomes" id="UP001497623">
    <property type="component" value="Unassembled WGS sequence"/>
</dbReference>
<dbReference type="EMBL" id="CAXKWB010023375">
    <property type="protein sequence ID" value="CAL4125158.1"/>
    <property type="molecule type" value="Genomic_DNA"/>
</dbReference>
<proteinExistence type="predicted"/>
<comment type="caution">
    <text evidence="1">The sequence shown here is derived from an EMBL/GenBank/DDBJ whole genome shotgun (WGS) entry which is preliminary data.</text>
</comment>
<sequence length="105" mass="11101">KTFQATFFLNDPVLKCKAAFEIPTSNDFKNAKAELEKKFTAAFSLRQSLGNKLVQFTVVAIKCTVAVTVVPVPSKGFKGAAAAVAAPSGMKIDSNIIVNGALPIQ</sequence>
<feature type="non-terminal residue" evidence="1">
    <location>
        <position position="1"/>
    </location>
</feature>
<gene>
    <name evidence="1" type="ORF">MNOR_LOCUS24992</name>
</gene>
<name>A0AAV2RGT0_MEGNR</name>
<keyword evidence="2" id="KW-1185">Reference proteome</keyword>
<evidence type="ECO:0000313" key="2">
    <source>
        <dbReference type="Proteomes" id="UP001497623"/>
    </source>
</evidence>
<feature type="non-terminal residue" evidence="1">
    <location>
        <position position="105"/>
    </location>
</feature>
<organism evidence="1 2">
    <name type="scientific">Meganyctiphanes norvegica</name>
    <name type="common">Northern krill</name>
    <name type="synonym">Thysanopoda norvegica</name>
    <dbReference type="NCBI Taxonomy" id="48144"/>
    <lineage>
        <taxon>Eukaryota</taxon>
        <taxon>Metazoa</taxon>
        <taxon>Ecdysozoa</taxon>
        <taxon>Arthropoda</taxon>
        <taxon>Crustacea</taxon>
        <taxon>Multicrustacea</taxon>
        <taxon>Malacostraca</taxon>
        <taxon>Eumalacostraca</taxon>
        <taxon>Eucarida</taxon>
        <taxon>Euphausiacea</taxon>
        <taxon>Euphausiidae</taxon>
        <taxon>Meganyctiphanes</taxon>
    </lineage>
</organism>
<evidence type="ECO:0000313" key="1">
    <source>
        <dbReference type="EMBL" id="CAL4125158.1"/>
    </source>
</evidence>
<protein>
    <submittedName>
        <fullName evidence="1">Uncharacterized protein</fullName>
    </submittedName>
</protein>
<dbReference type="AlphaFoldDB" id="A0AAV2RGT0"/>
<accession>A0AAV2RGT0</accession>